<keyword evidence="3" id="KW-1185">Reference proteome</keyword>
<accession>A0ABW3AX06</accession>
<gene>
    <name evidence="2" type="ORF">ACFQZX_14525</name>
</gene>
<dbReference type="RefSeq" id="WP_377116632.1">
    <property type="nucleotide sequence ID" value="NZ_JBHTHZ010000013.1"/>
</dbReference>
<protein>
    <recommendedName>
        <fullName evidence="4">Cupin domain-containing protein</fullName>
    </recommendedName>
</protein>
<comment type="caution">
    <text evidence="2">The sequence shown here is derived from an EMBL/GenBank/DDBJ whole genome shotgun (WGS) entry which is preliminary data.</text>
</comment>
<dbReference type="EMBL" id="JBHTHZ010000013">
    <property type="protein sequence ID" value="MFD0794839.1"/>
    <property type="molecule type" value="Genomic_DNA"/>
</dbReference>
<dbReference type="SUPFAM" id="SSF51215">
    <property type="entry name" value="Regulatory protein AraC"/>
    <property type="match status" value="1"/>
</dbReference>
<dbReference type="InterPro" id="IPR037923">
    <property type="entry name" value="HTH-like"/>
</dbReference>
<evidence type="ECO:0000313" key="2">
    <source>
        <dbReference type="EMBL" id="MFD0794839.1"/>
    </source>
</evidence>
<organism evidence="2 3">
    <name type="scientific">Mucilaginibacter litoreus</name>
    <dbReference type="NCBI Taxonomy" id="1048221"/>
    <lineage>
        <taxon>Bacteria</taxon>
        <taxon>Pseudomonadati</taxon>
        <taxon>Bacteroidota</taxon>
        <taxon>Sphingobacteriia</taxon>
        <taxon>Sphingobacteriales</taxon>
        <taxon>Sphingobacteriaceae</taxon>
        <taxon>Mucilaginibacter</taxon>
    </lineage>
</organism>
<evidence type="ECO:0008006" key="4">
    <source>
        <dbReference type="Google" id="ProtNLM"/>
    </source>
</evidence>
<name>A0ABW3AX06_9SPHI</name>
<evidence type="ECO:0000256" key="1">
    <source>
        <dbReference type="ARBA" id="ARBA00023125"/>
    </source>
</evidence>
<dbReference type="Proteomes" id="UP001597010">
    <property type="component" value="Unassembled WGS sequence"/>
</dbReference>
<reference evidence="3" key="1">
    <citation type="journal article" date="2019" name="Int. J. Syst. Evol. Microbiol.">
        <title>The Global Catalogue of Microorganisms (GCM) 10K type strain sequencing project: providing services to taxonomists for standard genome sequencing and annotation.</title>
        <authorList>
            <consortium name="The Broad Institute Genomics Platform"/>
            <consortium name="The Broad Institute Genome Sequencing Center for Infectious Disease"/>
            <person name="Wu L."/>
            <person name="Ma J."/>
        </authorList>
    </citation>
    <scope>NUCLEOTIDE SEQUENCE [LARGE SCALE GENOMIC DNA]</scope>
    <source>
        <strain evidence="3">CCUG 61484</strain>
    </source>
</reference>
<evidence type="ECO:0000313" key="3">
    <source>
        <dbReference type="Proteomes" id="UP001597010"/>
    </source>
</evidence>
<proteinExistence type="predicted"/>
<keyword evidence="1" id="KW-0238">DNA-binding</keyword>
<sequence>MIKAYLLTTGADGHSHVQEGHLADAVPYDVHTVSFKETAPHSFLDWHTAPDTQYVVCLTGTLHFVTHTGEEFTLHPGEVLIAMDITGTGHKWQMQGNDPWRRVYIVFDSAKGINFVPEDDK</sequence>
<dbReference type="Gene3D" id="2.60.120.10">
    <property type="entry name" value="Jelly Rolls"/>
    <property type="match status" value="1"/>
</dbReference>
<dbReference type="InterPro" id="IPR014710">
    <property type="entry name" value="RmlC-like_jellyroll"/>
</dbReference>